<dbReference type="SUPFAM" id="SSF51197">
    <property type="entry name" value="Clavaminate synthase-like"/>
    <property type="match status" value="1"/>
</dbReference>
<dbReference type="InterPro" id="IPR014710">
    <property type="entry name" value="RmlC-like_jellyroll"/>
</dbReference>
<organism evidence="2 3">
    <name type="scientific">Parasphingorhabdus cellanae</name>
    <dbReference type="NCBI Taxonomy" id="2806553"/>
    <lineage>
        <taxon>Bacteria</taxon>
        <taxon>Pseudomonadati</taxon>
        <taxon>Pseudomonadota</taxon>
        <taxon>Alphaproteobacteria</taxon>
        <taxon>Sphingomonadales</taxon>
        <taxon>Sphingomonadaceae</taxon>
        <taxon>Parasphingorhabdus</taxon>
    </lineage>
</organism>
<evidence type="ECO:0000313" key="3">
    <source>
        <dbReference type="Proteomes" id="UP000663923"/>
    </source>
</evidence>
<gene>
    <name evidence="2" type="ORF">J4G78_09730</name>
</gene>
<dbReference type="InterPro" id="IPR015392">
    <property type="entry name" value="TehB/YeaR-like_dom"/>
</dbReference>
<dbReference type="Gene3D" id="2.60.120.10">
    <property type="entry name" value="Jelly Rolls"/>
    <property type="match status" value="1"/>
</dbReference>
<reference evidence="2 3" key="1">
    <citation type="submission" date="2021-03" db="EMBL/GenBank/DDBJ databases">
        <title>Complete genome of Parasphingorhabdus_sp.JHSY0214.</title>
        <authorList>
            <person name="Yoo J.H."/>
            <person name="Bae J.W."/>
        </authorList>
    </citation>
    <scope>NUCLEOTIDE SEQUENCE [LARGE SCALE GENOMIC DNA]</scope>
    <source>
        <strain evidence="2 3">JHSY0214</strain>
    </source>
</reference>
<sequence length="98" mass="11226">MFEPTPYRSTPVFDETSLPKALQAAHCIKAGSWGVLEVLSGRIHYVVEESQVTHLMSAGDWQLIQPEELHYVTLIGPMQMQVHFYREKPNIKPKMSED</sequence>
<dbReference type="Pfam" id="PF09313">
    <property type="entry name" value="TehB-like"/>
    <property type="match status" value="1"/>
</dbReference>
<dbReference type="EMBL" id="CP071794">
    <property type="protein sequence ID" value="QTD57798.1"/>
    <property type="molecule type" value="Genomic_DNA"/>
</dbReference>
<accession>A0ABX7T9N8</accession>
<evidence type="ECO:0000313" key="2">
    <source>
        <dbReference type="EMBL" id="QTD57798.1"/>
    </source>
</evidence>
<protein>
    <submittedName>
        <fullName evidence="2">DUF1971 domain-containing protein</fullName>
    </submittedName>
</protein>
<dbReference type="Proteomes" id="UP000663923">
    <property type="component" value="Chromosome"/>
</dbReference>
<keyword evidence="3" id="KW-1185">Reference proteome</keyword>
<feature type="domain" description="TehB/YeaR-like" evidence="1">
    <location>
        <begin position="8"/>
        <end position="82"/>
    </location>
</feature>
<name>A0ABX7T9N8_9SPHN</name>
<proteinExistence type="predicted"/>
<evidence type="ECO:0000259" key="1">
    <source>
        <dbReference type="Pfam" id="PF09313"/>
    </source>
</evidence>